<sequence>MSVEEELRVCLSKIRPRTSQVRKEKTSRSVTLKRRSKSRRRGLTSLMVVCDMSRLRDQIVRAESIKSFKRRLNTFKDQCYQMELLWVGSTLSDRARQAVPLSGKVLPAGSPVIAPKMFLKMVVSFEPDSEVKPRAIYPRDRPLRDLYEPQGFCLWDLLLLQSCLVGVPLPKGPPPQEYTLQEILGPC</sequence>
<name>A0A8J8WCV5_CHIOP</name>
<proteinExistence type="predicted"/>
<reference evidence="2" key="1">
    <citation type="submission" date="2020-07" db="EMBL/GenBank/DDBJ databases">
        <title>The High-quality genome of the commercially important snow crab, Chionoecetes opilio.</title>
        <authorList>
            <person name="Jeong J.-H."/>
            <person name="Ryu S."/>
        </authorList>
    </citation>
    <scope>NUCLEOTIDE SEQUENCE</scope>
    <source>
        <strain evidence="2">MADBK_172401_WGS</strain>
        <tissue evidence="2">Digestive gland</tissue>
    </source>
</reference>
<dbReference type="AlphaFoldDB" id="A0A8J8WCV5"/>
<dbReference type="Proteomes" id="UP000770661">
    <property type="component" value="Unassembled WGS sequence"/>
</dbReference>
<accession>A0A8J8WCV5</accession>
<gene>
    <name evidence="2" type="ORF">GWK47_027140</name>
</gene>
<protein>
    <submittedName>
        <fullName evidence="2">Uncharacterized protein</fullName>
    </submittedName>
</protein>
<evidence type="ECO:0000256" key="1">
    <source>
        <dbReference type="SAM" id="MobiDB-lite"/>
    </source>
</evidence>
<organism evidence="2 3">
    <name type="scientific">Chionoecetes opilio</name>
    <name type="common">Atlantic snow crab</name>
    <name type="synonym">Cancer opilio</name>
    <dbReference type="NCBI Taxonomy" id="41210"/>
    <lineage>
        <taxon>Eukaryota</taxon>
        <taxon>Metazoa</taxon>
        <taxon>Ecdysozoa</taxon>
        <taxon>Arthropoda</taxon>
        <taxon>Crustacea</taxon>
        <taxon>Multicrustacea</taxon>
        <taxon>Malacostraca</taxon>
        <taxon>Eumalacostraca</taxon>
        <taxon>Eucarida</taxon>
        <taxon>Decapoda</taxon>
        <taxon>Pleocyemata</taxon>
        <taxon>Brachyura</taxon>
        <taxon>Eubrachyura</taxon>
        <taxon>Majoidea</taxon>
        <taxon>Majidae</taxon>
        <taxon>Chionoecetes</taxon>
    </lineage>
</organism>
<keyword evidence="3" id="KW-1185">Reference proteome</keyword>
<dbReference type="EMBL" id="JACEEZ010026108">
    <property type="protein sequence ID" value="KAG0694720.1"/>
    <property type="molecule type" value="Genomic_DNA"/>
</dbReference>
<evidence type="ECO:0000313" key="3">
    <source>
        <dbReference type="Proteomes" id="UP000770661"/>
    </source>
</evidence>
<comment type="caution">
    <text evidence="2">The sequence shown here is derived from an EMBL/GenBank/DDBJ whole genome shotgun (WGS) entry which is preliminary data.</text>
</comment>
<feature type="region of interest" description="Disordered" evidence="1">
    <location>
        <begin position="18"/>
        <end position="39"/>
    </location>
</feature>
<evidence type="ECO:0000313" key="2">
    <source>
        <dbReference type="EMBL" id="KAG0694720.1"/>
    </source>
</evidence>